<evidence type="ECO:0000313" key="2">
    <source>
        <dbReference type="EMBL" id="KAK3849640.1"/>
    </source>
</evidence>
<evidence type="ECO:0000313" key="3">
    <source>
        <dbReference type="Proteomes" id="UP001286313"/>
    </source>
</evidence>
<feature type="compositionally biased region" description="Pro residues" evidence="1">
    <location>
        <begin position="1"/>
        <end position="16"/>
    </location>
</feature>
<proteinExistence type="predicted"/>
<organism evidence="2 3">
    <name type="scientific">Petrolisthes cinctipes</name>
    <name type="common">Flat porcelain crab</name>
    <dbReference type="NCBI Taxonomy" id="88211"/>
    <lineage>
        <taxon>Eukaryota</taxon>
        <taxon>Metazoa</taxon>
        <taxon>Ecdysozoa</taxon>
        <taxon>Arthropoda</taxon>
        <taxon>Crustacea</taxon>
        <taxon>Multicrustacea</taxon>
        <taxon>Malacostraca</taxon>
        <taxon>Eumalacostraca</taxon>
        <taxon>Eucarida</taxon>
        <taxon>Decapoda</taxon>
        <taxon>Pleocyemata</taxon>
        <taxon>Anomura</taxon>
        <taxon>Galatheoidea</taxon>
        <taxon>Porcellanidae</taxon>
        <taxon>Petrolisthes</taxon>
    </lineage>
</organism>
<evidence type="ECO:0000256" key="1">
    <source>
        <dbReference type="SAM" id="MobiDB-lite"/>
    </source>
</evidence>
<dbReference type="EMBL" id="JAWQEG010008788">
    <property type="protein sequence ID" value="KAK3849640.1"/>
    <property type="molecule type" value="Genomic_DNA"/>
</dbReference>
<name>A0AAE1BIU0_PETCI</name>
<dbReference type="AlphaFoldDB" id="A0AAE1BIU0"/>
<accession>A0AAE1BIU0</accession>
<dbReference type="Proteomes" id="UP001286313">
    <property type="component" value="Unassembled WGS sequence"/>
</dbReference>
<sequence length="96" mass="10548">MFPPPQLLSPSPPPSPIHLSTTPMLPSTAPPLSIPTTTITNPSLHHPHACLHSISSLHPPTTSTIFHSLHPTHHYYHHHHRLSPITSIILPVLKFA</sequence>
<protein>
    <submittedName>
        <fullName evidence="2">Uncharacterized protein</fullName>
    </submittedName>
</protein>
<feature type="region of interest" description="Disordered" evidence="1">
    <location>
        <begin position="1"/>
        <end position="38"/>
    </location>
</feature>
<gene>
    <name evidence="2" type="ORF">Pcinc_043609</name>
</gene>
<comment type="caution">
    <text evidence="2">The sequence shown here is derived from an EMBL/GenBank/DDBJ whole genome shotgun (WGS) entry which is preliminary data.</text>
</comment>
<keyword evidence="3" id="KW-1185">Reference proteome</keyword>
<reference evidence="2" key="1">
    <citation type="submission" date="2023-10" db="EMBL/GenBank/DDBJ databases">
        <title>Genome assemblies of two species of porcelain crab, Petrolisthes cinctipes and Petrolisthes manimaculis (Anomura: Porcellanidae).</title>
        <authorList>
            <person name="Angst P."/>
        </authorList>
    </citation>
    <scope>NUCLEOTIDE SEQUENCE</scope>
    <source>
        <strain evidence="2">PB745_01</strain>
        <tissue evidence="2">Gill</tissue>
    </source>
</reference>